<dbReference type="GO" id="GO:0005886">
    <property type="term" value="C:plasma membrane"/>
    <property type="evidence" value="ECO:0007669"/>
    <property type="project" value="UniProtKB-SubCell"/>
</dbReference>
<dbReference type="SUPFAM" id="SSF53756">
    <property type="entry name" value="UDP-Glycosyltransferase/glycogen phosphorylase"/>
    <property type="match status" value="1"/>
</dbReference>
<comment type="caution">
    <text evidence="13">The sequence shown here is derived from an EMBL/GenBank/DDBJ whole genome shotgun (WGS) entry which is preliminary data.</text>
</comment>
<gene>
    <name evidence="10 13" type="primary">murG</name>
    <name evidence="13" type="ORF">ENI96_11405</name>
</gene>
<feature type="domain" description="Glycosyl transferase family 28 C-terminal" evidence="12">
    <location>
        <begin position="180"/>
        <end position="336"/>
    </location>
</feature>
<feature type="binding site" evidence="10">
    <location>
        <position position="119"/>
    </location>
    <ligand>
        <name>UDP-N-acetyl-alpha-D-glucosamine</name>
        <dbReference type="ChEBI" id="CHEBI:57705"/>
    </ligand>
</feature>
<keyword evidence="1 10" id="KW-1003">Cell membrane</keyword>
<dbReference type="GO" id="GO:0009252">
    <property type="term" value="P:peptidoglycan biosynthetic process"/>
    <property type="evidence" value="ECO:0007669"/>
    <property type="project" value="UniProtKB-UniRule"/>
</dbReference>
<dbReference type="Pfam" id="PF03033">
    <property type="entry name" value="Glyco_transf_28"/>
    <property type="match status" value="1"/>
</dbReference>
<comment type="pathway">
    <text evidence="10">Cell wall biogenesis; peptidoglycan biosynthesis.</text>
</comment>
<evidence type="ECO:0000259" key="11">
    <source>
        <dbReference type="Pfam" id="PF03033"/>
    </source>
</evidence>
<evidence type="ECO:0000256" key="4">
    <source>
        <dbReference type="ARBA" id="ARBA00022679"/>
    </source>
</evidence>
<dbReference type="PANTHER" id="PTHR21015">
    <property type="entry name" value="UDP-N-ACETYLGLUCOSAMINE--N-ACETYLMURAMYL-(PENTAPEPTIDE) PYROPHOSPHORYL-UNDECAPRENOL N-ACETYLGLUCOSAMINE TRANSFERASE 1"/>
    <property type="match status" value="1"/>
</dbReference>
<comment type="subcellular location">
    <subcellularLocation>
        <location evidence="10">Cell membrane</location>
        <topology evidence="10">Peripheral membrane protein</topology>
        <orientation evidence="10">Cytoplasmic side</orientation>
    </subcellularLocation>
</comment>
<dbReference type="GO" id="GO:0071555">
    <property type="term" value="P:cell wall organization"/>
    <property type="evidence" value="ECO:0007669"/>
    <property type="project" value="UniProtKB-KW"/>
</dbReference>
<feature type="binding site" evidence="10">
    <location>
        <position position="158"/>
    </location>
    <ligand>
        <name>UDP-N-acetyl-alpha-D-glucosamine</name>
        <dbReference type="ChEBI" id="CHEBI:57705"/>
    </ligand>
</feature>
<keyword evidence="3 10" id="KW-0328">Glycosyltransferase</keyword>
<dbReference type="EMBL" id="DRKP01000137">
    <property type="protein sequence ID" value="HEB97022.1"/>
    <property type="molecule type" value="Genomic_DNA"/>
</dbReference>
<evidence type="ECO:0000256" key="10">
    <source>
        <dbReference type="HAMAP-Rule" id="MF_00033"/>
    </source>
</evidence>
<dbReference type="UniPathway" id="UPA00219"/>
<dbReference type="HAMAP" id="MF_00033">
    <property type="entry name" value="MurG"/>
    <property type="match status" value="1"/>
</dbReference>
<dbReference type="InterPro" id="IPR006009">
    <property type="entry name" value="GlcNAc_MurG"/>
</dbReference>
<evidence type="ECO:0000256" key="1">
    <source>
        <dbReference type="ARBA" id="ARBA00022475"/>
    </source>
</evidence>
<feature type="binding site" evidence="10">
    <location>
        <position position="285"/>
    </location>
    <ligand>
        <name>UDP-N-acetyl-alpha-D-glucosamine</name>
        <dbReference type="ChEBI" id="CHEBI:57705"/>
    </ligand>
</feature>
<evidence type="ECO:0000256" key="6">
    <source>
        <dbReference type="ARBA" id="ARBA00022984"/>
    </source>
</evidence>
<dbReference type="EC" id="2.4.1.227" evidence="10"/>
<comment type="caution">
    <text evidence="10">Lacks conserved residue(s) required for the propagation of feature annotation.</text>
</comment>
<evidence type="ECO:0000256" key="9">
    <source>
        <dbReference type="ARBA" id="ARBA00023316"/>
    </source>
</evidence>
<evidence type="ECO:0000256" key="7">
    <source>
        <dbReference type="ARBA" id="ARBA00023136"/>
    </source>
</evidence>
<dbReference type="GO" id="GO:0050511">
    <property type="term" value="F:undecaprenyldiphospho-muramoylpentapeptide beta-N-acetylglucosaminyltransferase activity"/>
    <property type="evidence" value="ECO:0007669"/>
    <property type="project" value="UniProtKB-UniRule"/>
</dbReference>
<comment type="catalytic activity">
    <reaction evidence="10">
        <text>di-trans,octa-cis-undecaprenyl diphospho-N-acetyl-alpha-D-muramoyl-L-alanyl-D-glutamyl-meso-2,6-diaminopimeloyl-D-alanyl-D-alanine + UDP-N-acetyl-alpha-D-glucosamine = di-trans,octa-cis-undecaprenyl diphospho-[N-acetyl-alpha-D-glucosaminyl-(1-&gt;4)]-N-acetyl-alpha-D-muramoyl-L-alanyl-D-glutamyl-meso-2,6-diaminopimeloyl-D-alanyl-D-alanine + UDP + H(+)</text>
        <dbReference type="Rhea" id="RHEA:31227"/>
        <dbReference type="ChEBI" id="CHEBI:15378"/>
        <dbReference type="ChEBI" id="CHEBI:57705"/>
        <dbReference type="ChEBI" id="CHEBI:58223"/>
        <dbReference type="ChEBI" id="CHEBI:61387"/>
        <dbReference type="ChEBI" id="CHEBI:61388"/>
        <dbReference type="EC" id="2.4.1.227"/>
    </reaction>
</comment>
<protein>
    <recommendedName>
        <fullName evidence="10">UDP-N-acetylglucosamine--N-acetylmuramyl-(pentapeptide) pyrophosphoryl-undecaprenol N-acetylglucosamine transferase</fullName>
        <ecNumber evidence="10">2.4.1.227</ecNumber>
    </recommendedName>
    <alternativeName>
        <fullName evidence="10">Undecaprenyl-PP-MurNAc-pentapeptide-UDPGlcNAc GlcNAc transferase</fullName>
    </alternativeName>
</protein>
<reference evidence="13" key="1">
    <citation type="journal article" date="2020" name="mSystems">
        <title>Genome- and Community-Level Interaction Insights into Carbon Utilization and Element Cycling Functions of Hydrothermarchaeota in Hydrothermal Sediment.</title>
        <authorList>
            <person name="Zhou Z."/>
            <person name="Liu Y."/>
            <person name="Xu W."/>
            <person name="Pan J."/>
            <person name="Luo Z.H."/>
            <person name="Li M."/>
        </authorList>
    </citation>
    <scope>NUCLEOTIDE SEQUENCE [LARGE SCALE GENOMIC DNA]</scope>
    <source>
        <strain evidence="13">HyVt-443</strain>
    </source>
</reference>
<dbReference type="AlphaFoldDB" id="A0A831RMZ3"/>
<evidence type="ECO:0000256" key="3">
    <source>
        <dbReference type="ARBA" id="ARBA00022676"/>
    </source>
</evidence>
<dbReference type="GO" id="GO:0008360">
    <property type="term" value="P:regulation of cell shape"/>
    <property type="evidence" value="ECO:0007669"/>
    <property type="project" value="UniProtKB-KW"/>
</dbReference>
<comment type="function">
    <text evidence="10">Cell wall formation. Catalyzes the transfer of a GlcNAc subunit on undecaprenyl-pyrophosphoryl-MurNAc-pentapeptide (lipid intermediate I) to form undecaprenyl-pyrophosphoryl-MurNAc-(pentapeptide)GlcNAc (lipid intermediate II).</text>
</comment>
<dbReference type="InterPro" id="IPR004276">
    <property type="entry name" value="GlycoTrans_28_N"/>
</dbReference>
<dbReference type="CDD" id="cd03785">
    <property type="entry name" value="GT28_MurG"/>
    <property type="match status" value="1"/>
</dbReference>
<dbReference type="NCBIfam" id="TIGR01133">
    <property type="entry name" value="murG"/>
    <property type="match status" value="1"/>
</dbReference>
<dbReference type="Proteomes" id="UP000886251">
    <property type="component" value="Unassembled WGS sequence"/>
</dbReference>
<dbReference type="GO" id="GO:0005975">
    <property type="term" value="P:carbohydrate metabolic process"/>
    <property type="evidence" value="ECO:0007669"/>
    <property type="project" value="InterPro"/>
</dbReference>
<feature type="binding site" evidence="10">
    <location>
        <begin position="7"/>
        <end position="9"/>
    </location>
    <ligand>
        <name>UDP-N-acetyl-alpha-D-glucosamine</name>
        <dbReference type="ChEBI" id="CHEBI:57705"/>
    </ligand>
</feature>
<keyword evidence="6 10" id="KW-0573">Peptidoglycan synthesis</keyword>
<feature type="binding site" evidence="10">
    <location>
        <begin position="259"/>
        <end position="264"/>
    </location>
    <ligand>
        <name>UDP-N-acetyl-alpha-D-glucosamine</name>
        <dbReference type="ChEBI" id="CHEBI:57705"/>
    </ligand>
</feature>
<feature type="domain" description="Glycosyltransferase family 28 N-terminal" evidence="11">
    <location>
        <begin position="2"/>
        <end position="137"/>
    </location>
</feature>
<sequence>MVMAGGTGGHVFPALAVADELRRRGLEVCWLGTPDSFESRLVPGHGFPMELVGIRGLRGNGIAGWLLAPFRLLRACGQALGALRRRRPALVLGMGGFASGPGGLMAWLTRIPLVIHEQNAVPGLTNRWLARLADRVLEAFPGSFGPARRAQLTGNPVRPEISALAAPEERLSGRAGAVRLLVLGGSLGAQALNESLPAALARVAPEDRPEVRHQAGRGKDEATRAAYAAAGVAAEVTPFLEEMAAAYGWADLVICRAGALTVAELAAAGIGAILVPYPHAVDDHQTRNAGYLVDGGAALLLPQAELTPERLADLLRPLLQDRPRLLEMARRARRLALPQATARVADACQEVLG</sequence>
<dbReference type="Gene3D" id="3.40.50.2000">
    <property type="entry name" value="Glycogen Phosphorylase B"/>
    <property type="match status" value="2"/>
</dbReference>
<accession>A0A831RMZ3</accession>
<dbReference type="Pfam" id="PF04101">
    <property type="entry name" value="Glyco_tran_28_C"/>
    <property type="match status" value="1"/>
</dbReference>
<evidence type="ECO:0000313" key="13">
    <source>
        <dbReference type="EMBL" id="HEB97022.1"/>
    </source>
</evidence>
<dbReference type="PANTHER" id="PTHR21015:SF22">
    <property type="entry name" value="GLYCOSYLTRANSFERASE"/>
    <property type="match status" value="1"/>
</dbReference>
<keyword evidence="9 10" id="KW-0961">Cell wall biogenesis/degradation</keyword>
<evidence type="ECO:0000259" key="12">
    <source>
        <dbReference type="Pfam" id="PF04101"/>
    </source>
</evidence>
<keyword evidence="2 10" id="KW-0132">Cell division</keyword>
<proteinExistence type="inferred from homology"/>
<evidence type="ECO:0000256" key="2">
    <source>
        <dbReference type="ARBA" id="ARBA00022618"/>
    </source>
</evidence>
<dbReference type="InterPro" id="IPR007235">
    <property type="entry name" value="Glyco_trans_28_C"/>
</dbReference>
<keyword evidence="4 10" id="KW-0808">Transferase</keyword>
<keyword evidence="8 10" id="KW-0131">Cell cycle</keyword>
<name>A0A831RMZ3_9GAMM</name>
<evidence type="ECO:0000256" key="5">
    <source>
        <dbReference type="ARBA" id="ARBA00022960"/>
    </source>
</evidence>
<comment type="similarity">
    <text evidence="10">Belongs to the glycosyltransferase 28 family. MurG subfamily.</text>
</comment>
<feature type="binding site" evidence="10">
    <location>
        <position position="186"/>
    </location>
    <ligand>
        <name>UDP-N-acetyl-alpha-D-glucosamine</name>
        <dbReference type="ChEBI" id="CHEBI:57705"/>
    </ligand>
</feature>
<keyword evidence="5 10" id="KW-0133">Cell shape</keyword>
<dbReference type="GO" id="GO:0051301">
    <property type="term" value="P:cell division"/>
    <property type="evidence" value="ECO:0007669"/>
    <property type="project" value="UniProtKB-KW"/>
</dbReference>
<organism evidence="13">
    <name type="scientific">Sedimenticola thiotaurini</name>
    <dbReference type="NCBI Taxonomy" id="1543721"/>
    <lineage>
        <taxon>Bacteria</taxon>
        <taxon>Pseudomonadati</taxon>
        <taxon>Pseudomonadota</taxon>
        <taxon>Gammaproteobacteria</taxon>
        <taxon>Chromatiales</taxon>
        <taxon>Sedimenticolaceae</taxon>
        <taxon>Sedimenticola</taxon>
    </lineage>
</organism>
<evidence type="ECO:0000256" key="8">
    <source>
        <dbReference type="ARBA" id="ARBA00023306"/>
    </source>
</evidence>
<keyword evidence="7 10" id="KW-0472">Membrane</keyword>